<proteinExistence type="predicted"/>
<sequence>MFIGDHHLQAYPLFKNCSDEEVLRFMTCVMPLERQWAKGQVLHDQDSPLTELYLVLEGRLALTRLGAGGQEVRAGELVPGQTYGQATAFSTGQAEGQPDPFAIVALEPSRTLTFPAGAFYRQCAQVCTAHQKVIRNMLSDLAGQTQHLSRRVRILSAATLRGKIALLLLDEAGGRSAGQPFTLSYSREEMATFLAVARPSLSRALAAMKQEGLIDYDRRVFRILDPVRLEASE</sequence>
<evidence type="ECO:0000256" key="3">
    <source>
        <dbReference type="ARBA" id="ARBA00023163"/>
    </source>
</evidence>
<dbReference type="Pfam" id="PF00027">
    <property type="entry name" value="cNMP_binding"/>
    <property type="match status" value="1"/>
</dbReference>
<dbReference type="InterPro" id="IPR036390">
    <property type="entry name" value="WH_DNA-bd_sf"/>
</dbReference>
<dbReference type="Pfam" id="PF13545">
    <property type="entry name" value="HTH_Crp_2"/>
    <property type="match status" value="1"/>
</dbReference>
<dbReference type="InterPro" id="IPR000595">
    <property type="entry name" value="cNMP-bd_dom"/>
</dbReference>
<dbReference type="Proteomes" id="UP001631949">
    <property type="component" value="Unassembled WGS sequence"/>
</dbReference>
<dbReference type="InterPro" id="IPR012318">
    <property type="entry name" value="HTH_CRP"/>
</dbReference>
<dbReference type="EMBL" id="JBJUVG010000009">
    <property type="protein sequence ID" value="MFM9414073.1"/>
    <property type="molecule type" value="Genomic_DNA"/>
</dbReference>
<dbReference type="InterPro" id="IPR050397">
    <property type="entry name" value="Env_Response_Regulators"/>
</dbReference>
<dbReference type="PROSITE" id="PS50042">
    <property type="entry name" value="CNMP_BINDING_3"/>
    <property type="match status" value="1"/>
</dbReference>
<feature type="domain" description="HTH crp-type" evidence="5">
    <location>
        <begin position="158"/>
        <end position="227"/>
    </location>
</feature>
<feature type="domain" description="Cyclic nucleotide-binding" evidence="4">
    <location>
        <begin position="13"/>
        <end position="140"/>
    </location>
</feature>
<dbReference type="SUPFAM" id="SSF46785">
    <property type="entry name" value="Winged helix' DNA-binding domain"/>
    <property type="match status" value="1"/>
</dbReference>
<accession>A0ABW9GZS6</accession>
<evidence type="ECO:0000256" key="1">
    <source>
        <dbReference type="ARBA" id="ARBA00023015"/>
    </source>
</evidence>
<dbReference type="PANTHER" id="PTHR24567:SF58">
    <property type="entry name" value="CYCLIC AMP-BINDING REGULATORY PROTEIN"/>
    <property type="match status" value="1"/>
</dbReference>
<dbReference type="SMART" id="SM00100">
    <property type="entry name" value="cNMP"/>
    <property type="match status" value="1"/>
</dbReference>
<dbReference type="SUPFAM" id="SSF51206">
    <property type="entry name" value="cAMP-binding domain-like"/>
    <property type="match status" value="1"/>
</dbReference>
<evidence type="ECO:0000259" key="5">
    <source>
        <dbReference type="PROSITE" id="PS51063"/>
    </source>
</evidence>
<evidence type="ECO:0000313" key="7">
    <source>
        <dbReference type="Proteomes" id="UP001631949"/>
    </source>
</evidence>
<keyword evidence="1" id="KW-0805">Transcription regulation</keyword>
<evidence type="ECO:0000259" key="4">
    <source>
        <dbReference type="PROSITE" id="PS50042"/>
    </source>
</evidence>
<dbReference type="PANTHER" id="PTHR24567">
    <property type="entry name" value="CRP FAMILY TRANSCRIPTIONAL REGULATORY PROTEIN"/>
    <property type="match status" value="1"/>
</dbReference>
<protein>
    <submittedName>
        <fullName evidence="6">Crp/Fnr family transcriptional regulator</fullName>
    </submittedName>
</protein>
<evidence type="ECO:0000313" key="6">
    <source>
        <dbReference type="EMBL" id="MFM9414073.1"/>
    </source>
</evidence>
<reference evidence="6 7" key="1">
    <citation type="journal article" date="2016" name="Int. J. Syst. Evol. Microbiol.">
        <title>Peptococcus simiae sp. nov., isolated from rhesus macaque faeces and emended description of the genus Peptococcus.</title>
        <authorList>
            <person name="Shkoporov A.N."/>
            <person name="Efimov B.A."/>
            <person name="Kondova I."/>
            <person name="Ouwerling B."/>
            <person name="Chaplin A.V."/>
            <person name="Shcherbakova V.A."/>
            <person name="Langermans J.A.M."/>
        </authorList>
    </citation>
    <scope>NUCLEOTIDE SEQUENCE [LARGE SCALE GENOMIC DNA]</scope>
    <source>
        <strain evidence="6 7">M108</strain>
    </source>
</reference>
<keyword evidence="2" id="KW-0238">DNA-binding</keyword>
<dbReference type="Gene3D" id="2.60.120.10">
    <property type="entry name" value="Jelly Rolls"/>
    <property type="match status" value="1"/>
</dbReference>
<gene>
    <name evidence="6" type="ORF">ACKQTC_06810</name>
</gene>
<dbReference type="InterPro" id="IPR018490">
    <property type="entry name" value="cNMP-bd_dom_sf"/>
</dbReference>
<organism evidence="6 7">
    <name type="scientific">Peptococcus simiae</name>
    <dbReference type="NCBI Taxonomy" id="1643805"/>
    <lineage>
        <taxon>Bacteria</taxon>
        <taxon>Bacillati</taxon>
        <taxon>Bacillota</taxon>
        <taxon>Clostridia</taxon>
        <taxon>Eubacteriales</taxon>
        <taxon>Peptococcaceae</taxon>
        <taxon>Peptococcus</taxon>
    </lineage>
</organism>
<dbReference type="CDD" id="cd00038">
    <property type="entry name" value="CAP_ED"/>
    <property type="match status" value="1"/>
</dbReference>
<dbReference type="SMART" id="SM00419">
    <property type="entry name" value="HTH_CRP"/>
    <property type="match status" value="1"/>
</dbReference>
<name>A0ABW9GZS6_9FIRM</name>
<dbReference type="RefSeq" id="WP_408977687.1">
    <property type="nucleotide sequence ID" value="NZ_JBJUVG010000009.1"/>
</dbReference>
<comment type="caution">
    <text evidence="6">The sequence shown here is derived from an EMBL/GenBank/DDBJ whole genome shotgun (WGS) entry which is preliminary data.</text>
</comment>
<keyword evidence="7" id="KW-1185">Reference proteome</keyword>
<keyword evidence="3" id="KW-0804">Transcription</keyword>
<evidence type="ECO:0000256" key="2">
    <source>
        <dbReference type="ARBA" id="ARBA00023125"/>
    </source>
</evidence>
<dbReference type="InterPro" id="IPR014710">
    <property type="entry name" value="RmlC-like_jellyroll"/>
</dbReference>
<dbReference type="PROSITE" id="PS51063">
    <property type="entry name" value="HTH_CRP_2"/>
    <property type="match status" value="1"/>
</dbReference>